<dbReference type="InterPro" id="IPR015943">
    <property type="entry name" value="WD40/YVTN_repeat-like_dom_sf"/>
</dbReference>
<feature type="repeat" description="WD" evidence="6">
    <location>
        <begin position="188"/>
        <end position="229"/>
    </location>
</feature>
<gene>
    <name evidence="8" type="ORF">AK88_01310</name>
</gene>
<dbReference type="InterPro" id="IPR022052">
    <property type="entry name" value="Histone-bd_RBBP4-like_N"/>
</dbReference>
<dbReference type="PROSITE" id="PS50082">
    <property type="entry name" value="WD_REPEATS_2"/>
    <property type="match status" value="1"/>
</dbReference>
<evidence type="ECO:0000256" key="3">
    <source>
        <dbReference type="ARBA" id="ARBA00022737"/>
    </source>
</evidence>
<keyword evidence="3" id="KW-0677">Repeat</keyword>
<dbReference type="VEuPathDB" id="PlasmoDB:AK88_01310"/>
<keyword evidence="4" id="KW-0156">Chromatin regulator</keyword>
<evidence type="ECO:0000313" key="9">
    <source>
        <dbReference type="Proteomes" id="UP000054561"/>
    </source>
</evidence>
<dbReference type="OMA" id="KIRAMPA"/>
<dbReference type="SMART" id="SM00320">
    <property type="entry name" value="WD40"/>
    <property type="match status" value="6"/>
</dbReference>
<evidence type="ECO:0000256" key="2">
    <source>
        <dbReference type="ARBA" id="ARBA00022574"/>
    </source>
</evidence>
<dbReference type="Proteomes" id="UP000054561">
    <property type="component" value="Unassembled WGS sequence"/>
</dbReference>
<evidence type="ECO:0000256" key="1">
    <source>
        <dbReference type="ARBA" id="ARBA00004123"/>
    </source>
</evidence>
<dbReference type="PROSITE" id="PS00678">
    <property type="entry name" value="WD_REPEATS_1"/>
    <property type="match status" value="1"/>
</dbReference>
<dbReference type="InterPro" id="IPR001680">
    <property type="entry name" value="WD40_rpt"/>
</dbReference>
<keyword evidence="5" id="KW-0539">Nucleus</keyword>
<comment type="subcellular location">
    <subcellularLocation>
        <location evidence="1">Nucleus</location>
    </subcellularLocation>
</comment>
<dbReference type="AlphaFoldDB" id="A0A0D9QPZ8"/>
<evidence type="ECO:0000256" key="5">
    <source>
        <dbReference type="ARBA" id="ARBA00023242"/>
    </source>
</evidence>
<dbReference type="GeneID" id="24266624"/>
<accession>A0A0D9QPZ8</accession>
<dbReference type="InterPro" id="IPR050459">
    <property type="entry name" value="WD_repeat_RBAP46/RBAP48/MSI1"/>
</dbReference>
<evidence type="ECO:0000256" key="4">
    <source>
        <dbReference type="ARBA" id="ARBA00022853"/>
    </source>
</evidence>
<dbReference type="OrthoDB" id="427795at2759"/>
<protein>
    <recommendedName>
        <fullName evidence="7">Histone-binding protein RBBP4-like N-terminal domain-containing protein</fullName>
    </recommendedName>
</protein>
<evidence type="ECO:0000256" key="6">
    <source>
        <dbReference type="PROSITE-ProRule" id="PRU00221"/>
    </source>
</evidence>
<dbReference type="EMBL" id="KQ001655">
    <property type="protein sequence ID" value="KJP89018.1"/>
    <property type="molecule type" value="Genomic_DNA"/>
</dbReference>
<reference evidence="8 9" key="1">
    <citation type="submission" date="2014-03" db="EMBL/GenBank/DDBJ databases">
        <title>The Genome Sequence of Plasmodium fragile nilgiri.</title>
        <authorList>
            <consortium name="The Broad Institute Genomics Platform"/>
            <consortium name="The Broad Institute Genome Sequencing Center for Infectious Disease"/>
            <person name="Neafsey D."/>
            <person name="Duraisingh M."/>
            <person name="Young S.K."/>
            <person name="Zeng Q."/>
            <person name="Gargeya S."/>
            <person name="Abouelleil A."/>
            <person name="Alvarado L."/>
            <person name="Chapman S.B."/>
            <person name="Gainer-Dewar J."/>
            <person name="Goldberg J."/>
            <person name="Griggs A."/>
            <person name="Gujja S."/>
            <person name="Hansen M."/>
            <person name="Howarth C."/>
            <person name="Imamovic A."/>
            <person name="Larimer J."/>
            <person name="Pearson M."/>
            <person name="Poon T.W."/>
            <person name="Priest M."/>
            <person name="Roberts A."/>
            <person name="Saif S."/>
            <person name="Shea T."/>
            <person name="Sykes S."/>
            <person name="Wortman J."/>
            <person name="Nusbaum C."/>
            <person name="Birren B."/>
        </authorList>
    </citation>
    <scope>NUCLEOTIDE SEQUENCE [LARGE SCALE GENOMIC DNA]</scope>
    <source>
        <strain evidence="9">nilgiri</strain>
    </source>
</reference>
<evidence type="ECO:0000313" key="8">
    <source>
        <dbReference type="EMBL" id="KJP89018.1"/>
    </source>
</evidence>
<dbReference type="PANTHER" id="PTHR22850">
    <property type="entry name" value="WD40 REPEAT FAMILY"/>
    <property type="match status" value="1"/>
</dbReference>
<feature type="domain" description="Histone-binding protein RBBP4-like N-terminal" evidence="7">
    <location>
        <begin position="31"/>
        <end position="99"/>
    </location>
</feature>
<dbReference type="InterPro" id="IPR019775">
    <property type="entry name" value="WD40_repeat_CS"/>
</dbReference>
<organism evidence="8 9">
    <name type="scientific">Plasmodium fragile</name>
    <dbReference type="NCBI Taxonomy" id="5857"/>
    <lineage>
        <taxon>Eukaryota</taxon>
        <taxon>Sar</taxon>
        <taxon>Alveolata</taxon>
        <taxon>Apicomplexa</taxon>
        <taxon>Aconoidasida</taxon>
        <taxon>Haemosporida</taxon>
        <taxon>Plasmodiidae</taxon>
        <taxon>Plasmodium</taxon>
        <taxon>Plasmodium (Plasmodium)</taxon>
    </lineage>
</organism>
<dbReference type="SUPFAM" id="SSF50978">
    <property type="entry name" value="WD40 repeat-like"/>
    <property type="match status" value="1"/>
</dbReference>
<keyword evidence="2 6" id="KW-0853">WD repeat</keyword>
<evidence type="ECO:0000259" key="7">
    <source>
        <dbReference type="Pfam" id="PF12265"/>
    </source>
</evidence>
<dbReference type="RefSeq" id="XP_012334369.1">
    <property type="nucleotide sequence ID" value="XM_012478946.1"/>
</dbReference>
<dbReference type="Pfam" id="PF12265">
    <property type="entry name" value="CAF1C_H4-bd"/>
    <property type="match status" value="1"/>
</dbReference>
<dbReference type="InterPro" id="IPR036322">
    <property type="entry name" value="WD40_repeat_dom_sf"/>
</dbReference>
<dbReference type="Pfam" id="PF00400">
    <property type="entry name" value="WD40"/>
    <property type="match status" value="1"/>
</dbReference>
<dbReference type="GO" id="GO:0006325">
    <property type="term" value="P:chromatin organization"/>
    <property type="evidence" value="ECO:0007669"/>
    <property type="project" value="UniProtKB-KW"/>
</dbReference>
<name>A0A0D9QPZ8_PLAFR</name>
<proteinExistence type="predicted"/>
<dbReference type="Gene3D" id="2.130.10.10">
    <property type="entry name" value="YVTN repeat-like/Quinoprotein amine dehydrogenase"/>
    <property type="match status" value="2"/>
</dbReference>
<keyword evidence="9" id="KW-1185">Reference proteome</keyword>
<sequence>MKKQGSHVNALNDLNHQNEEGKHNYMNSGGDNHKYWQYNTLLLYNVIMMYTCDWPSLFVEWVPSVCRCDDDVYNQDLILGTYTTEKNNYILILEVSLPSEEFSHSNLYYEKINNYRHNTCNDTSKNFKIKKKIYHECEINKIACSPQNKDVIACFSSDGNINILNLSNYNYEEDEANNNAVVSFDYTLKGHLYQGWGIQWGADNNLISSCADDSYLCIWDINATASCATSTANVAPPLVSGSLCASGGGSTLGGGLPGAAAGVTTAGVSTPSAAIAATAATSATAAIAAGAGICTTGGGGGDFTITSSNSENCKGGVIHPLIKFFNDNVPLQDCCWKDNNVLTVSDNGHIHIYDIRNKSAVSSIRATNCSLNSIDVNPHNKNIFATGGTNKEIDLWDIRFTNKSLHRIISHKETIIKLQWDKYQPGILSSSSSNKYIYFYDTNKIGIEQTYEDSQDGPPELIFIHGSHASNILDYSLNSSYSMMISSISEDNTLHIWQPSRQAYEDASDTYDDTDVE</sequence>
<dbReference type="GO" id="GO:0005634">
    <property type="term" value="C:nucleus"/>
    <property type="evidence" value="ECO:0007669"/>
    <property type="project" value="UniProtKB-SubCell"/>
</dbReference>